<dbReference type="PANTHER" id="PTHR35007">
    <property type="entry name" value="INTEGRAL MEMBRANE PROTEIN-RELATED"/>
    <property type="match status" value="1"/>
</dbReference>
<evidence type="ECO:0000259" key="8">
    <source>
        <dbReference type="Pfam" id="PF00482"/>
    </source>
</evidence>
<evidence type="ECO:0000256" key="3">
    <source>
        <dbReference type="ARBA" id="ARBA00022692"/>
    </source>
</evidence>
<comment type="subcellular location">
    <subcellularLocation>
        <location evidence="1">Cell membrane</location>
        <topology evidence="1">Multi-pass membrane protein</topology>
    </subcellularLocation>
</comment>
<sequence length="282" mass="28012">MGGPVVHRLGTALCLAVPVWCLVSGWALWLRRRAARRRLARLFPARAAASGPGLGPRVRASRAVRAGPDGLGGLGGRAGPGGVLPGRRVAGGASPGGPVRARGAPDVPIGGGAESGLRGFLARSRSRSQAGADPREAERQLPFAADLLAACLAAGAGPVEAAEVVGESLGGPVGERLALAGAELRLGGEPGAAWGRLARIPGARGLAECLERAARTGAPAAEPVSRLAAGLRADRSRRAVAAAQRAAVLVTAPVGLCFLPAFLAIGVAPVVIGMASGLLSGK</sequence>
<evidence type="ECO:0000313" key="10">
    <source>
        <dbReference type="Proteomes" id="UP000231791"/>
    </source>
</evidence>
<gene>
    <name evidence="9" type="ORF">SLAV_20715</name>
</gene>
<name>A0A2K8PJZ9_STRLA</name>
<evidence type="ECO:0000256" key="2">
    <source>
        <dbReference type="ARBA" id="ARBA00022475"/>
    </source>
</evidence>
<evidence type="ECO:0000256" key="5">
    <source>
        <dbReference type="ARBA" id="ARBA00023136"/>
    </source>
</evidence>
<protein>
    <submittedName>
        <fullName evidence="9">Bacterial type II secretion system protein F domain protein</fullName>
    </submittedName>
</protein>
<dbReference type="InterPro" id="IPR018076">
    <property type="entry name" value="T2SS_GspF_dom"/>
</dbReference>
<evidence type="ECO:0000256" key="4">
    <source>
        <dbReference type="ARBA" id="ARBA00022989"/>
    </source>
</evidence>
<feature type="transmembrane region" description="Helical" evidence="7">
    <location>
        <begin position="246"/>
        <end position="272"/>
    </location>
</feature>
<feature type="transmembrane region" description="Helical" evidence="7">
    <location>
        <begin position="6"/>
        <end position="29"/>
    </location>
</feature>
<keyword evidence="5 7" id="KW-0472">Membrane</keyword>
<organism evidence="9 10">
    <name type="scientific">Streptomyces lavendulae subsp. lavendulae</name>
    <dbReference type="NCBI Taxonomy" id="58340"/>
    <lineage>
        <taxon>Bacteria</taxon>
        <taxon>Bacillati</taxon>
        <taxon>Actinomycetota</taxon>
        <taxon>Actinomycetes</taxon>
        <taxon>Kitasatosporales</taxon>
        <taxon>Streptomycetaceae</taxon>
        <taxon>Streptomyces</taxon>
    </lineage>
</organism>
<feature type="compositionally biased region" description="Gly residues" evidence="6">
    <location>
        <begin position="69"/>
        <end position="84"/>
    </location>
</feature>
<keyword evidence="2" id="KW-1003">Cell membrane</keyword>
<dbReference type="Proteomes" id="UP000231791">
    <property type="component" value="Chromosome"/>
</dbReference>
<proteinExistence type="predicted"/>
<dbReference type="KEGG" id="slx:SLAV_20715"/>
<dbReference type="Pfam" id="PF00482">
    <property type="entry name" value="T2SSF"/>
    <property type="match status" value="1"/>
</dbReference>
<feature type="domain" description="Type II secretion system protein GspF" evidence="8">
    <location>
        <begin position="145"/>
        <end position="267"/>
    </location>
</feature>
<reference evidence="9 10" key="1">
    <citation type="submission" date="2017-11" db="EMBL/GenBank/DDBJ databases">
        <title>Complete genome sequence of Streptomyces lavendulae subsp. lavendulae CCM 3239 (formerly 'Streptomyces aureofaciens CCM 3239'), the producer of the angucycline-type antibiotic auricin.</title>
        <authorList>
            <person name="Busche T."/>
            <person name="Novakova R."/>
            <person name="Al'Dilaimi A."/>
            <person name="Homerova D."/>
            <person name="Feckova L."/>
            <person name="Rezuchova B."/>
            <person name="Mingyar E."/>
            <person name="Csolleiova D."/>
            <person name="Bekeova C."/>
            <person name="Winkler A."/>
            <person name="Sevcikova B."/>
            <person name="Kalinowski J."/>
            <person name="Kormanec J."/>
            <person name="Ruckert C."/>
        </authorList>
    </citation>
    <scope>NUCLEOTIDE SEQUENCE [LARGE SCALE GENOMIC DNA]</scope>
    <source>
        <strain evidence="9 10">CCM 3239</strain>
    </source>
</reference>
<keyword evidence="4 7" id="KW-1133">Transmembrane helix</keyword>
<dbReference type="AlphaFoldDB" id="A0A2K8PJZ9"/>
<dbReference type="OrthoDB" id="3267562at2"/>
<evidence type="ECO:0000313" key="9">
    <source>
        <dbReference type="EMBL" id="ATZ25965.1"/>
    </source>
</evidence>
<dbReference type="EMBL" id="CP024985">
    <property type="protein sequence ID" value="ATZ25965.1"/>
    <property type="molecule type" value="Genomic_DNA"/>
</dbReference>
<evidence type="ECO:0000256" key="1">
    <source>
        <dbReference type="ARBA" id="ARBA00004651"/>
    </source>
</evidence>
<accession>A0A2K8PJZ9</accession>
<feature type="region of interest" description="Disordered" evidence="6">
    <location>
        <begin position="69"/>
        <end position="111"/>
    </location>
</feature>
<evidence type="ECO:0000256" key="6">
    <source>
        <dbReference type="SAM" id="MobiDB-lite"/>
    </source>
</evidence>
<dbReference type="GO" id="GO:0005886">
    <property type="term" value="C:plasma membrane"/>
    <property type="evidence" value="ECO:0007669"/>
    <property type="project" value="UniProtKB-SubCell"/>
</dbReference>
<keyword evidence="3 7" id="KW-0812">Transmembrane</keyword>
<keyword evidence="10" id="KW-1185">Reference proteome</keyword>
<dbReference type="PANTHER" id="PTHR35007:SF3">
    <property type="entry name" value="POSSIBLE CONSERVED ALANINE RICH MEMBRANE PROTEIN"/>
    <property type="match status" value="1"/>
</dbReference>
<evidence type="ECO:0000256" key="7">
    <source>
        <dbReference type="SAM" id="Phobius"/>
    </source>
</evidence>